<reference evidence="12" key="1">
    <citation type="submission" date="2020-10" db="EMBL/GenBank/DDBJ databases">
        <title>Connecting structure to function with the recovery of over 1000 high-quality activated sludge metagenome-assembled genomes encoding full-length rRNA genes using long-read sequencing.</title>
        <authorList>
            <person name="Singleton C.M."/>
            <person name="Petriglieri F."/>
            <person name="Kristensen J.M."/>
            <person name="Kirkegaard R.H."/>
            <person name="Michaelsen T.Y."/>
            <person name="Andersen M.H."/>
            <person name="Karst S.M."/>
            <person name="Dueholm M.S."/>
            <person name="Nielsen P.H."/>
            <person name="Albertsen M."/>
        </authorList>
    </citation>
    <scope>NUCLEOTIDE SEQUENCE</scope>
    <source>
        <strain evidence="12">OdNE_18-Q3-R46-58_BAT3C.305</strain>
    </source>
</reference>
<dbReference type="CDD" id="cd00383">
    <property type="entry name" value="trans_reg_C"/>
    <property type="match status" value="1"/>
</dbReference>
<proteinExistence type="predicted"/>
<name>A0A9D7LJF9_9RHOO</name>
<dbReference type="GO" id="GO:0006355">
    <property type="term" value="P:regulation of DNA-templated transcription"/>
    <property type="evidence" value="ECO:0007669"/>
    <property type="project" value="InterPro"/>
</dbReference>
<evidence type="ECO:0000256" key="8">
    <source>
        <dbReference type="PROSITE-ProRule" id="PRU00169"/>
    </source>
</evidence>
<dbReference type="PROSITE" id="PS51755">
    <property type="entry name" value="OMPR_PHOB"/>
    <property type="match status" value="1"/>
</dbReference>
<comment type="subcellular location">
    <subcellularLocation>
        <location evidence="1">Cytoplasm</location>
    </subcellularLocation>
</comment>
<organism evidence="12 13">
    <name type="scientific">Candidatus Dechloromonas phosphorivorans</name>
    <dbReference type="NCBI Taxonomy" id="2899244"/>
    <lineage>
        <taxon>Bacteria</taxon>
        <taxon>Pseudomonadati</taxon>
        <taxon>Pseudomonadota</taxon>
        <taxon>Betaproteobacteria</taxon>
        <taxon>Rhodocyclales</taxon>
        <taxon>Azonexaceae</taxon>
        <taxon>Dechloromonas</taxon>
    </lineage>
</organism>
<dbReference type="FunFam" id="3.40.50.2300:FF:000002">
    <property type="entry name" value="DNA-binding response regulator PhoP"/>
    <property type="match status" value="1"/>
</dbReference>
<dbReference type="PROSITE" id="PS50110">
    <property type="entry name" value="RESPONSE_REGULATORY"/>
    <property type="match status" value="1"/>
</dbReference>
<dbReference type="InterPro" id="IPR001789">
    <property type="entry name" value="Sig_transdc_resp-reg_receiver"/>
</dbReference>
<evidence type="ECO:0000256" key="4">
    <source>
        <dbReference type="ARBA" id="ARBA00023012"/>
    </source>
</evidence>
<dbReference type="Gene3D" id="3.40.50.2300">
    <property type="match status" value="1"/>
</dbReference>
<keyword evidence="3 8" id="KW-0597">Phosphoprotein</keyword>
<dbReference type="SMART" id="SM00448">
    <property type="entry name" value="REC"/>
    <property type="match status" value="1"/>
</dbReference>
<protein>
    <submittedName>
        <fullName evidence="12">Response regulator</fullName>
    </submittedName>
</protein>
<evidence type="ECO:0000313" key="12">
    <source>
        <dbReference type="EMBL" id="MBK8888955.1"/>
    </source>
</evidence>
<evidence type="ECO:0000259" key="10">
    <source>
        <dbReference type="PROSITE" id="PS50110"/>
    </source>
</evidence>
<dbReference type="InterPro" id="IPR036388">
    <property type="entry name" value="WH-like_DNA-bd_sf"/>
</dbReference>
<dbReference type="GO" id="GO:0032993">
    <property type="term" value="C:protein-DNA complex"/>
    <property type="evidence" value="ECO:0007669"/>
    <property type="project" value="TreeGrafter"/>
</dbReference>
<comment type="caution">
    <text evidence="12">The sequence shown here is derived from an EMBL/GenBank/DDBJ whole genome shotgun (WGS) entry which is preliminary data.</text>
</comment>
<evidence type="ECO:0000256" key="5">
    <source>
        <dbReference type="ARBA" id="ARBA00023015"/>
    </source>
</evidence>
<dbReference type="Pfam" id="PF00072">
    <property type="entry name" value="Response_reg"/>
    <property type="match status" value="1"/>
</dbReference>
<dbReference type="CDD" id="cd17624">
    <property type="entry name" value="REC_OmpR_PmrA-like"/>
    <property type="match status" value="1"/>
</dbReference>
<dbReference type="AlphaFoldDB" id="A0A9D7LJF9"/>
<dbReference type="InterPro" id="IPR011006">
    <property type="entry name" value="CheY-like_superfamily"/>
</dbReference>
<dbReference type="GO" id="GO:0000156">
    <property type="term" value="F:phosphorelay response regulator activity"/>
    <property type="evidence" value="ECO:0007669"/>
    <property type="project" value="TreeGrafter"/>
</dbReference>
<dbReference type="EMBL" id="JADKBR010000001">
    <property type="protein sequence ID" value="MBK8888955.1"/>
    <property type="molecule type" value="Genomic_DNA"/>
</dbReference>
<dbReference type="PANTHER" id="PTHR48111:SF35">
    <property type="entry name" value="TRANSCRIPTIONAL REGULATORY PROTEIN QSEB"/>
    <property type="match status" value="1"/>
</dbReference>
<dbReference type="GO" id="GO:0000976">
    <property type="term" value="F:transcription cis-regulatory region binding"/>
    <property type="evidence" value="ECO:0007669"/>
    <property type="project" value="TreeGrafter"/>
</dbReference>
<feature type="domain" description="Response regulatory" evidence="10">
    <location>
        <begin position="2"/>
        <end position="116"/>
    </location>
</feature>
<dbReference type="Gene3D" id="6.10.250.690">
    <property type="match status" value="1"/>
</dbReference>
<dbReference type="InterPro" id="IPR039420">
    <property type="entry name" value="WalR-like"/>
</dbReference>
<feature type="domain" description="OmpR/PhoB-type" evidence="11">
    <location>
        <begin position="124"/>
        <end position="218"/>
    </location>
</feature>
<feature type="DNA-binding region" description="OmpR/PhoB-type" evidence="9">
    <location>
        <begin position="124"/>
        <end position="218"/>
    </location>
</feature>
<feature type="modified residue" description="4-aspartylphosphate" evidence="8">
    <location>
        <position position="51"/>
    </location>
</feature>
<dbReference type="SUPFAM" id="SSF52172">
    <property type="entry name" value="CheY-like"/>
    <property type="match status" value="1"/>
</dbReference>
<sequence>MRILIVEDDPMIGAGIRTGLRQDGYTADWVRDSKSAELAVVTNEYDAILLDLGLPGRSGLDLLAQWRRKRNMVPILIITARDSVEDRIAGLDTGADDYLVKPFALNELAARLRALLRRRSGRATPVIEHGPLHLNPATHEVRLNGNPIKLSGREFALLHALLQAPGVPLSRSQLEDRLYGWEEEIGSNAVEVHIHALRRKIGSELIRNIRGVGYMVPRQA</sequence>
<evidence type="ECO:0000256" key="9">
    <source>
        <dbReference type="PROSITE-ProRule" id="PRU01091"/>
    </source>
</evidence>
<dbReference type="Pfam" id="PF00486">
    <property type="entry name" value="Trans_reg_C"/>
    <property type="match status" value="1"/>
</dbReference>
<dbReference type="Gene3D" id="1.10.10.10">
    <property type="entry name" value="Winged helix-like DNA-binding domain superfamily/Winged helix DNA-binding domain"/>
    <property type="match status" value="1"/>
</dbReference>
<keyword evidence="7" id="KW-0804">Transcription</keyword>
<dbReference type="InterPro" id="IPR001867">
    <property type="entry name" value="OmpR/PhoB-type_DNA-bd"/>
</dbReference>
<evidence type="ECO:0000259" key="11">
    <source>
        <dbReference type="PROSITE" id="PS51755"/>
    </source>
</evidence>
<dbReference type="PANTHER" id="PTHR48111">
    <property type="entry name" value="REGULATOR OF RPOS"/>
    <property type="match status" value="1"/>
</dbReference>
<evidence type="ECO:0000256" key="3">
    <source>
        <dbReference type="ARBA" id="ARBA00022553"/>
    </source>
</evidence>
<keyword evidence="4" id="KW-0902">Two-component regulatory system</keyword>
<dbReference type="Proteomes" id="UP000808146">
    <property type="component" value="Unassembled WGS sequence"/>
</dbReference>
<gene>
    <name evidence="12" type="ORF">IPN75_00560</name>
</gene>
<keyword evidence="2" id="KW-0963">Cytoplasm</keyword>
<evidence type="ECO:0000256" key="6">
    <source>
        <dbReference type="ARBA" id="ARBA00023125"/>
    </source>
</evidence>
<keyword evidence="6 9" id="KW-0238">DNA-binding</keyword>
<evidence type="ECO:0000256" key="1">
    <source>
        <dbReference type="ARBA" id="ARBA00004496"/>
    </source>
</evidence>
<dbReference type="SMART" id="SM00862">
    <property type="entry name" value="Trans_reg_C"/>
    <property type="match status" value="1"/>
</dbReference>
<keyword evidence="5" id="KW-0805">Transcription regulation</keyword>
<evidence type="ECO:0000256" key="2">
    <source>
        <dbReference type="ARBA" id="ARBA00022490"/>
    </source>
</evidence>
<evidence type="ECO:0000256" key="7">
    <source>
        <dbReference type="ARBA" id="ARBA00023163"/>
    </source>
</evidence>
<evidence type="ECO:0000313" key="13">
    <source>
        <dbReference type="Proteomes" id="UP000808146"/>
    </source>
</evidence>
<dbReference type="GO" id="GO:0005829">
    <property type="term" value="C:cytosol"/>
    <property type="evidence" value="ECO:0007669"/>
    <property type="project" value="TreeGrafter"/>
</dbReference>
<accession>A0A9D7LJF9</accession>